<gene>
    <name evidence="1" type="ORF">QAD02_006446</name>
</gene>
<comment type="caution">
    <text evidence="1">The sequence shown here is derived from an EMBL/GenBank/DDBJ whole genome shotgun (WGS) entry which is preliminary data.</text>
</comment>
<reference evidence="1" key="1">
    <citation type="submission" date="2023-04" db="EMBL/GenBank/DDBJ databases">
        <title>A chromosome-level genome assembly of the parasitoid wasp Eretmocerus hayati.</title>
        <authorList>
            <person name="Zhong Y."/>
            <person name="Liu S."/>
            <person name="Liu Y."/>
        </authorList>
    </citation>
    <scope>NUCLEOTIDE SEQUENCE</scope>
    <source>
        <strain evidence="1">ZJU_SS_LIU_2023</strain>
    </source>
</reference>
<dbReference type="EMBL" id="CM056744">
    <property type="protein sequence ID" value="KAJ8664784.1"/>
    <property type="molecule type" value="Genomic_DNA"/>
</dbReference>
<keyword evidence="2" id="KW-1185">Reference proteome</keyword>
<organism evidence="1 2">
    <name type="scientific">Eretmocerus hayati</name>
    <dbReference type="NCBI Taxonomy" id="131215"/>
    <lineage>
        <taxon>Eukaryota</taxon>
        <taxon>Metazoa</taxon>
        <taxon>Ecdysozoa</taxon>
        <taxon>Arthropoda</taxon>
        <taxon>Hexapoda</taxon>
        <taxon>Insecta</taxon>
        <taxon>Pterygota</taxon>
        <taxon>Neoptera</taxon>
        <taxon>Endopterygota</taxon>
        <taxon>Hymenoptera</taxon>
        <taxon>Apocrita</taxon>
        <taxon>Proctotrupomorpha</taxon>
        <taxon>Chalcidoidea</taxon>
        <taxon>Aphelinidae</taxon>
        <taxon>Aphelininae</taxon>
        <taxon>Eretmocerus</taxon>
    </lineage>
</organism>
<evidence type="ECO:0000313" key="1">
    <source>
        <dbReference type="EMBL" id="KAJ8664784.1"/>
    </source>
</evidence>
<dbReference type="Proteomes" id="UP001239111">
    <property type="component" value="Chromosome 4"/>
</dbReference>
<protein>
    <submittedName>
        <fullName evidence="1">Uncharacterized protein</fullName>
    </submittedName>
</protein>
<sequence>MDELKEGRGSCCSSRRGMRRKRYCSFGVWLISLLTLGSSFSCIECLSECALGIKTPGRTWPAGDIVLEYGKPLRILCLLNETYLASSPLRGKNSSDLVFFKNYRQIDSEYITVLNESAIQLDIDKPPPEDATYYCKLRLEPGQQDKDFEGVCLNKVVVGFKPEQPLEFDCVSQNWENLTCSWQPPPNFVDTSYIISFKLPGRAGGRMVLPCPSEQKGKSRNSCFWDFTTNPIYRQPYEYYTFFLQGENVLGNWSGSYKFHHFANVIPARPTNLTVVNKTTNSALLHWSVSFPMQNFPAGLHHKVEHQNQWDRRDAWKVIQITDDIHTAKRYFNLTELRYANAIYDVRVFIKSAAAVGEDKWSNFSDITFRTLPTVPGQAPRTDVGSFQIDGLQNNREVYLYWQTIPDYLENGEGFAYVVSLVEENGRRLYLEPSEITRSYAKFRGLSYTSSYKFEIVASNEVGVLEQPATIFVPSLQTIPKEPTAFTKIAFDDGLYELSWKPPVVGSKDITDYTIFWCQNDRDWPYQCSGYLDWVHVSKSTRMHNITVPDPTKVYQFAISANTARGSSGMMWASCTVIHNKVEGKMRSVWRNNFDATSIEVGWKLDCSDRIGFVEGFKIYYCPIVSPHNSTCREPKLNTTIKADLNTIRGTITGLKPYTTYMISVAVLTKSGESQQSDPLFVTTLEGPPSYPYDVIISDVTNSTMYIEWKRPVEKNGVINEYEVYYNNVKKIVNEIEGSEPNVTLTGLIPHEEYEIRVAACTVKCSEKSEPVYASTKIGVPGEIQSPGFTFVNSSQVKVTWHRPLLSAGNLDYYQIKDSDGKIQNTTANFTYISIPDCKADGAERLYRFHVRAVNIAPNNEHLFGNWSDTGESNCYSTGPSYRVWVVIWVIGSICGIAFVFCVAYSSKRIWMKCKAMQDVEVKLPPGLAPNMKLLQKSGEQHQRQSSADSSGCSSGQESVTSSLTSDSQVSSDSGADVDPVLSSQKQLVLNAASGAGSNHTAQGSGGGTGGTAWESSSLRQRNVSGSSFRPGIHQPMEPAGWGDPYVKVAKSSGELIAPDSLSIARSTPNLNESAGFAGSHQTWSSTGYISMPSSEELSSNPSPVPKEILNPTSYCIVGVTSGVSPSRSGSEEEAMSLTRPELDAMGKSTTNPYVSLASFEPKSKDNTKRALDALRVFNDLNFGKPTLQHLDVKTSTPTRPYVQTGSIETTRKSQHQPNFFAQACLAEELSSKLSPQIPESKPYVTVASLTETRKLPPPMSSTTSMISSPMPLPLPVKLSNDHLQQQSSLASKGYIPVSSFMAESKPMLVPTCLDTTACKESQRDMSCTTASTIPSFGLNMVQTTLDQEQPKTKNSSGYVSLPDQKTGPWSGKPQPVAKSDEQYSKVTVVPRTAH</sequence>
<proteinExistence type="predicted"/>
<evidence type="ECO:0000313" key="2">
    <source>
        <dbReference type="Proteomes" id="UP001239111"/>
    </source>
</evidence>
<name>A0ACC2N179_9HYME</name>
<accession>A0ACC2N179</accession>